<dbReference type="Pfam" id="PF00045">
    <property type="entry name" value="Hemopexin"/>
    <property type="match status" value="1"/>
</dbReference>
<evidence type="ECO:0000256" key="1">
    <source>
        <dbReference type="ARBA" id="ARBA00004613"/>
    </source>
</evidence>
<reference evidence="8" key="1">
    <citation type="thesis" date="2020" institute="ProQuest LLC" country="789 East Eisenhower Parkway, Ann Arbor, MI, USA">
        <title>Comparative Genomics and Chromosome Evolution.</title>
        <authorList>
            <person name="Mudd A.B."/>
        </authorList>
    </citation>
    <scope>NUCLEOTIDE SEQUENCE</scope>
    <source>
        <strain evidence="8">1538</strain>
        <tissue evidence="8">Blood</tissue>
    </source>
</reference>
<evidence type="ECO:0000313" key="8">
    <source>
        <dbReference type="EMBL" id="DBA32296.1"/>
    </source>
</evidence>
<dbReference type="PROSITE" id="PS51642">
    <property type="entry name" value="HEMOPEXIN_2"/>
    <property type="match status" value="2"/>
</dbReference>
<keyword evidence="2" id="KW-0964">Secreted</keyword>
<comment type="subcellular location">
    <subcellularLocation>
        <location evidence="1">Secreted</location>
    </subcellularLocation>
</comment>
<dbReference type="InterPro" id="IPR051298">
    <property type="entry name" value="Heme_transport/Cell_adhesion"/>
</dbReference>
<evidence type="ECO:0000313" key="9">
    <source>
        <dbReference type="Proteomes" id="UP001181693"/>
    </source>
</evidence>
<dbReference type="SMART" id="SM00120">
    <property type="entry name" value="HX"/>
    <property type="match status" value="3"/>
</dbReference>
<dbReference type="InterPro" id="IPR000585">
    <property type="entry name" value="Hemopexin-like_dom"/>
</dbReference>
<dbReference type="InterPro" id="IPR036375">
    <property type="entry name" value="Hemopexin-like_dom_sf"/>
</dbReference>
<organism evidence="8 9">
    <name type="scientific">Pyxicephalus adspersus</name>
    <name type="common">African bullfrog</name>
    <dbReference type="NCBI Taxonomy" id="30357"/>
    <lineage>
        <taxon>Eukaryota</taxon>
        <taxon>Metazoa</taxon>
        <taxon>Chordata</taxon>
        <taxon>Craniata</taxon>
        <taxon>Vertebrata</taxon>
        <taxon>Euteleostomi</taxon>
        <taxon>Amphibia</taxon>
        <taxon>Batrachia</taxon>
        <taxon>Anura</taxon>
        <taxon>Neobatrachia</taxon>
        <taxon>Ranoidea</taxon>
        <taxon>Pyxicephalidae</taxon>
        <taxon>Pyxicephalinae</taxon>
        <taxon>Pyxicephalus</taxon>
    </lineage>
</organism>
<protein>
    <recommendedName>
        <fullName evidence="10">Hemopexin</fullName>
    </recommendedName>
</protein>
<name>A0AAV3ALJ1_PYXAD</name>
<keyword evidence="4" id="KW-0677">Repeat</keyword>
<evidence type="ECO:0000256" key="3">
    <source>
        <dbReference type="ARBA" id="ARBA00022729"/>
    </source>
</evidence>
<proteinExistence type="predicted"/>
<dbReference type="PANTHER" id="PTHR22917">
    <property type="entry name" value="HEMOPEXIN DOMAIN-CONTAINING PROTEIN"/>
    <property type="match status" value="1"/>
</dbReference>
<dbReference type="InterPro" id="IPR018487">
    <property type="entry name" value="Hemopexin-like_repeat"/>
</dbReference>
<feature type="chain" id="PRO_5043797254" description="Hemopexin" evidence="7">
    <location>
        <begin position="21"/>
        <end position="283"/>
    </location>
</feature>
<evidence type="ECO:0000256" key="6">
    <source>
        <dbReference type="PROSITE-ProRule" id="PRU01011"/>
    </source>
</evidence>
<feature type="repeat" description="Hemopexin" evidence="6">
    <location>
        <begin position="95"/>
        <end position="147"/>
    </location>
</feature>
<dbReference type="Proteomes" id="UP001181693">
    <property type="component" value="Unassembled WGS sequence"/>
</dbReference>
<dbReference type="Gene3D" id="2.110.10.10">
    <property type="entry name" value="Hemopexin-like domain"/>
    <property type="match status" value="1"/>
</dbReference>
<feature type="signal peptide" evidence="7">
    <location>
        <begin position="1"/>
        <end position="20"/>
    </location>
</feature>
<keyword evidence="9" id="KW-1185">Reference proteome</keyword>
<evidence type="ECO:0000256" key="5">
    <source>
        <dbReference type="ARBA" id="ARBA00023180"/>
    </source>
</evidence>
<keyword evidence="5" id="KW-0325">Glycoprotein</keyword>
<dbReference type="SUPFAM" id="SSF50923">
    <property type="entry name" value="Hemopexin-like domain"/>
    <property type="match status" value="1"/>
</dbReference>
<evidence type="ECO:0000256" key="7">
    <source>
        <dbReference type="SAM" id="SignalP"/>
    </source>
</evidence>
<gene>
    <name evidence="8" type="ORF">GDO54_000098</name>
</gene>
<dbReference type="EMBL" id="DYDO01000001">
    <property type="protein sequence ID" value="DBA32296.1"/>
    <property type="molecule type" value="Genomic_DNA"/>
</dbReference>
<dbReference type="AlphaFoldDB" id="A0AAV3ALJ1"/>
<feature type="repeat" description="Hemopexin" evidence="6">
    <location>
        <begin position="148"/>
        <end position="194"/>
    </location>
</feature>
<evidence type="ECO:0000256" key="4">
    <source>
        <dbReference type="ARBA" id="ARBA00022737"/>
    </source>
</evidence>
<evidence type="ECO:0000256" key="2">
    <source>
        <dbReference type="ARBA" id="ARBA00022525"/>
    </source>
</evidence>
<sequence length="283" mass="32056">MMRVTITLCSLLCLLSLSTAYPILKGRHNDTGSNPFSPHDPSDNVTGMPDRCTGEGFGAIMLDDRGVMHYFRGDSVWMGFQGPTQRINETFQGLTGPIDAAFRNHNHEHPLEHQRVYLFKGSQVWSYFEGKPVSGYPRPISEAFPGIPDDLDAAVECHKGECRTDSVLFFKGEKVYVYSPKEDPAVKQKTWTNLGPCTAGVRWMEKYFCFNGINFTRFDPVTGERLSPRPLDTRDYFVRCPGRGHAHTVRQNATLMSIKNRCSNRSFEAFSSDDNSKIYAFRE</sequence>
<accession>A0AAV3ALJ1</accession>
<dbReference type="PANTHER" id="PTHR22917:SF9">
    <property type="entry name" value="HEMOPEXIN"/>
    <property type="match status" value="1"/>
</dbReference>
<evidence type="ECO:0008006" key="10">
    <source>
        <dbReference type="Google" id="ProtNLM"/>
    </source>
</evidence>
<dbReference type="CDD" id="cd00094">
    <property type="entry name" value="HX"/>
    <property type="match status" value="1"/>
</dbReference>
<comment type="caution">
    <text evidence="8">The sequence shown here is derived from an EMBL/GenBank/DDBJ whole genome shotgun (WGS) entry which is preliminary data.</text>
</comment>
<keyword evidence="3 7" id="KW-0732">Signal</keyword>
<dbReference type="GO" id="GO:0005615">
    <property type="term" value="C:extracellular space"/>
    <property type="evidence" value="ECO:0007669"/>
    <property type="project" value="TreeGrafter"/>
</dbReference>